<dbReference type="InterPro" id="IPR022742">
    <property type="entry name" value="Hydrolase_4"/>
</dbReference>
<dbReference type="HOGENOM" id="CLU_026209_7_2_1"/>
<protein>
    <submittedName>
        <fullName evidence="2">Alpha/beta fold hydrolase</fullName>
    </submittedName>
</protein>
<reference evidence="3" key="1">
    <citation type="journal article" date="2006" name="PLoS Biol.">
        <title>Macronuclear genome sequence of the ciliate Tetrahymena thermophila, a model eukaryote.</title>
        <authorList>
            <person name="Eisen J.A."/>
            <person name="Coyne R.S."/>
            <person name="Wu M."/>
            <person name="Wu D."/>
            <person name="Thiagarajan M."/>
            <person name="Wortman J.R."/>
            <person name="Badger J.H."/>
            <person name="Ren Q."/>
            <person name="Amedeo P."/>
            <person name="Jones K.M."/>
            <person name="Tallon L.J."/>
            <person name="Delcher A.L."/>
            <person name="Salzberg S.L."/>
            <person name="Silva J.C."/>
            <person name="Haas B.J."/>
            <person name="Majoros W.H."/>
            <person name="Farzad M."/>
            <person name="Carlton J.M."/>
            <person name="Smith R.K. Jr."/>
            <person name="Garg J."/>
            <person name="Pearlman R.E."/>
            <person name="Karrer K.M."/>
            <person name="Sun L."/>
            <person name="Manning G."/>
            <person name="Elde N.C."/>
            <person name="Turkewitz A.P."/>
            <person name="Asai D.J."/>
            <person name="Wilkes D.E."/>
            <person name="Wang Y."/>
            <person name="Cai H."/>
            <person name="Collins K."/>
            <person name="Stewart B.A."/>
            <person name="Lee S.R."/>
            <person name="Wilamowska K."/>
            <person name="Weinberg Z."/>
            <person name="Ruzzo W.L."/>
            <person name="Wloga D."/>
            <person name="Gaertig J."/>
            <person name="Frankel J."/>
            <person name="Tsao C.-C."/>
            <person name="Gorovsky M.A."/>
            <person name="Keeling P.J."/>
            <person name="Waller R.F."/>
            <person name="Patron N.J."/>
            <person name="Cherry J.M."/>
            <person name="Stover N.A."/>
            <person name="Krieger C.J."/>
            <person name="del Toro C."/>
            <person name="Ryder H.F."/>
            <person name="Williamson S.C."/>
            <person name="Barbeau R.A."/>
            <person name="Hamilton E.P."/>
            <person name="Orias E."/>
        </authorList>
    </citation>
    <scope>NUCLEOTIDE SEQUENCE [LARGE SCALE GENOMIC DNA]</scope>
    <source>
        <strain evidence="3">SB210</strain>
    </source>
</reference>
<dbReference type="SUPFAM" id="SSF53474">
    <property type="entry name" value="alpha/beta-Hydrolases"/>
    <property type="match status" value="1"/>
</dbReference>
<dbReference type="AlphaFoldDB" id="Q22SU1"/>
<dbReference type="KEGG" id="tet:TTHERM_00812900"/>
<feature type="domain" description="Serine aminopeptidase S33" evidence="1">
    <location>
        <begin position="116"/>
        <end position="355"/>
    </location>
</feature>
<dbReference type="PANTHER" id="PTHR11614">
    <property type="entry name" value="PHOSPHOLIPASE-RELATED"/>
    <property type="match status" value="1"/>
</dbReference>
<keyword evidence="3" id="KW-1185">Reference proteome</keyword>
<dbReference type="FunCoup" id="Q22SU1">
    <property type="interactions" value="9"/>
</dbReference>
<dbReference type="InParanoid" id="Q22SU1"/>
<dbReference type="GO" id="GO:0016787">
    <property type="term" value="F:hydrolase activity"/>
    <property type="evidence" value="ECO:0007669"/>
    <property type="project" value="UniProtKB-KW"/>
</dbReference>
<dbReference type="STRING" id="312017.Q22SU1"/>
<sequence length="371" mass="44007">MDYLMKFIQKSLLKAEFLWTKSTQIQKQSKHLKHFHKKPSEQLFFQLKYRQLHQEQVEQYQKIIRTKQKIEAENPLRNKMYPEENFIDAFYSSQKEGFFDNNKYKLHTYRFKAFEQPPKAICVIFHGMNWHSNLLAHIAEDLAKNQIEVCAYDFKGYGKSQGLRGYMPDIKRHIEDAHQFIAEVQKIYPDKPLFLCGFSLGGLTAFHLGLENREKFKGIVFFAPALKDHPYYQRYPKIFGRFIGRLFPKMKVTPTNKGRSSAQRNKVVDDYLFKVDELYYKEGLRAGTIRSIIESMMDTEFLYHDFDVPFLLFQGGHDKLVDPSLASQLIEQSPSQDKQIIYDHNLWHGIPLEPEIDEYMKIVVDWIHKRV</sequence>
<accession>Q22SU1</accession>
<evidence type="ECO:0000313" key="3">
    <source>
        <dbReference type="Proteomes" id="UP000009168"/>
    </source>
</evidence>
<dbReference type="eggNOG" id="KOG1455">
    <property type="taxonomic scope" value="Eukaryota"/>
</dbReference>
<evidence type="ECO:0000313" key="2">
    <source>
        <dbReference type="EMBL" id="EAR88373.1"/>
    </source>
</evidence>
<keyword evidence="2" id="KW-0378">Hydrolase</keyword>
<name>Q22SU1_TETTS</name>
<dbReference type="OrthoDB" id="407812at2759"/>
<dbReference type="InterPro" id="IPR051044">
    <property type="entry name" value="MAG_DAG_Lipase"/>
</dbReference>
<organism evidence="2 3">
    <name type="scientific">Tetrahymena thermophila (strain SB210)</name>
    <dbReference type="NCBI Taxonomy" id="312017"/>
    <lineage>
        <taxon>Eukaryota</taxon>
        <taxon>Sar</taxon>
        <taxon>Alveolata</taxon>
        <taxon>Ciliophora</taxon>
        <taxon>Intramacronucleata</taxon>
        <taxon>Oligohymenophorea</taxon>
        <taxon>Hymenostomatida</taxon>
        <taxon>Tetrahymenina</taxon>
        <taxon>Tetrahymenidae</taxon>
        <taxon>Tetrahymena</taxon>
    </lineage>
</organism>
<evidence type="ECO:0000259" key="1">
    <source>
        <dbReference type="Pfam" id="PF12146"/>
    </source>
</evidence>
<dbReference type="Gene3D" id="3.40.50.1820">
    <property type="entry name" value="alpha/beta hydrolase"/>
    <property type="match status" value="1"/>
</dbReference>
<dbReference type="RefSeq" id="XP_001008618.1">
    <property type="nucleotide sequence ID" value="XM_001008618.1"/>
</dbReference>
<dbReference type="Pfam" id="PF12146">
    <property type="entry name" value="Hydrolase_4"/>
    <property type="match status" value="1"/>
</dbReference>
<gene>
    <name evidence="2" type="ORF">TTHERM_00812900</name>
</gene>
<dbReference type="ESTHER" id="tetts-q22su1">
    <property type="family name" value="Monoglyceridelipase_lysophospholip"/>
</dbReference>
<dbReference type="EMBL" id="GG662841">
    <property type="protein sequence ID" value="EAR88373.1"/>
    <property type="molecule type" value="Genomic_DNA"/>
</dbReference>
<dbReference type="GeneID" id="7832976"/>
<dbReference type="InterPro" id="IPR029058">
    <property type="entry name" value="AB_hydrolase_fold"/>
</dbReference>
<dbReference type="OMA" id="ICALEEY"/>
<dbReference type="Proteomes" id="UP000009168">
    <property type="component" value="Unassembled WGS sequence"/>
</dbReference>
<proteinExistence type="predicted"/>